<dbReference type="WBParaSite" id="PS1159_v2.g5046.t3">
    <property type="protein sequence ID" value="PS1159_v2.g5046.t3"/>
    <property type="gene ID" value="PS1159_v2.g5046"/>
</dbReference>
<proteinExistence type="predicted"/>
<evidence type="ECO:0000313" key="1">
    <source>
        <dbReference type="Proteomes" id="UP000887580"/>
    </source>
</evidence>
<sequence>MSFHICAITTTELPNETILDYTFISEENFLLVIALTSKGNLITFYKTGITQKLETISAHEIYHEWCEPVLITITPDASVVILVQSDGSLLMLPIKALIDVNWGVSNNICTAPTLIKIDQNDSEVIFRLPTCVVAFNSRFTNKPYIAYGNKAGKIYIIDLALRMQISSIAGDHSIHNIEFYSDTKNSYILITHFIGEQVIVKVESEKYHSIHNIEFYSDTKDSYILITHFIGAQVIVKVESERCSIRETLSHVTVEEIDSIPEIKYSCQHTDGCLTALNTKENMVIILCFWQSIPEIKYSCQHTDGCLMALNTKENIVNIFSSFESINQQPRSSLKIPENTWLTYFNQKALICVTESNTIWLRLHFLNKDTGKACSVLVTKLDDRLLGIIPVISMSDELDDCFFVTEKQMIVCRPNLSINELALNCIAEEYFSAKMLEEIAKNLQRDPKDMAKTLLRVALEKRTKSTNDECELNGALALTLEVQVEMANIIQILSDFNETDLIIPFLTARCERDPKHWAALLEVYVVKLKRIVKQDDMSEKDAIEEQLKKSFNKCNASKEVFKLLLKQDMWSSQCLSFLLWSNIESLAAPLLTKVCTCLYDVDSPSQLALFANIGETLIPKIPTLFANIGETLIPKIPSPALMTYSIATVRYLHSTQEDRTLLLNIDPVPLATGSNCAVAVGDDDTPYFWGEFTAGSLKFRTETKKKSTNVKPPKSPIKPPPSIIKTTLHPEKLLTPKIHNNESELRIMAVACGTEHVLLLSASGIVYTCGRNRYGQCGTGNKNTILTPIEIHNNYGRAKKIFS</sequence>
<accession>A0AC35GGS1</accession>
<name>A0AC35GGS1_9BILA</name>
<reference evidence="2" key="1">
    <citation type="submission" date="2022-11" db="UniProtKB">
        <authorList>
            <consortium name="WormBaseParasite"/>
        </authorList>
    </citation>
    <scope>IDENTIFICATION</scope>
</reference>
<dbReference type="Proteomes" id="UP000887580">
    <property type="component" value="Unplaced"/>
</dbReference>
<protein>
    <submittedName>
        <fullName evidence="2">Uncharacterized protein</fullName>
    </submittedName>
</protein>
<organism evidence="1 2">
    <name type="scientific">Panagrolaimus sp. PS1159</name>
    <dbReference type="NCBI Taxonomy" id="55785"/>
    <lineage>
        <taxon>Eukaryota</taxon>
        <taxon>Metazoa</taxon>
        <taxon>Ecdysozoa</taxon>
        <taxon>Nematoda</taxon>
        <taxon>Chromadorea</taxon>
        <taxon>Rhabditida</taxon>
        <taxon>Tylenchina</taxon>
        <taxon>Panagrolaimomorpha</taxon>
        <taxon>Panagrolaimoidea</taxon>
        <taxon>Panagrolaimidae</taxon>
        <taxon>Panagrolaimus</taxon>
    </lineage>
</organism>
<evidence type="ECO:0000313" key="2">
    <source>
        <dbReference type="WBParaSite" id="PS1159_v2.g5046.t3"/>
    </source>
</evidence>